<dbReference type="AlphaFoldDB" id="A0A4S4A5U1"/>
<dbReference type="Pfam" id="PF12146">
    <property type="entry name" value="Hydrolase_4"/>
    <property type="match status" value="1"/>
</dbReference>
<dbReference type="GO" id="GO:0016787">
    <property type="term" value="F:hydrolase activity"/>
    <property type="evidence" value="ECO:0007669"/>
    <property type="project" value="UniProtKB-KW"/>
</dbReference>
<dbReference type="PANTHER" id="PTHR11614">
    <property type="entry name" value="PHOSPHOLIPASE-RELATED"/>
    <property type="match status" value="1"/>
</dbReference>
<protein>
    <submittedName>
        <fullName evidence="2">Alpha/beta hydrolase</fullName>
    </submittedName>
</protein>
<evidence type="ECO:0000259" key="1">
    <source>
        <dbReference type="Pfam" id="PF12146"/>
    </source>
</evidence>
<evidence type="ECO:0000313" key="2">
    <source>
        <dbReference type="EMBL" id="THF53882.1"/>
    </source>
</evidence>
<dbReference type="Gene3D" id="3.40.50.1820">
    <property type="entry name" value="alpha/beta hydrolase"/>
    <property type="match status" value="1"/>
</dbReference>
<feature type="domain" description="Serine aminopeptidase S33" evidence="1">
    <location>
        <begin position="27"/>
        <end position="289"/>
    </location>
</feature>
<gene>
    <name evidence="2" type="ORF">E6C51_01865</name>
</gene>
<name>A0A4S4A5U1_9HYPH</name>
<dbReference type="EMBL" id="SSOA01000001">
    <property type="protein sequence ID" value="THF53882.1"/>
    <property type="molecule type" value="Genomic_DNA"/>
</dbReference>
<keyword evidence="3" id="KW-1185">Reference proteome</keyword>
<dbReference type="SUPFAM" id="SSF53474">
    <property type="entry name" value="alpha/beta-Hydrolases"/>
    <property type="match status" value="1"/>
</dbReference>
<evidence type="ECO:0000313" key="3">
    <source>
        <dbReference type="Proteomes" id="UP000310754"/>
    </source>
</evidence>
<keyword evidence="2" id="KW-0378">Hydrolase</keyword>
<dbReference type="InterPro" id="IPR022742">
    <property type="entry name" value="Hydrolase_4"/>
</dbReference>
<dbReference type="RefSeq" id="WP_190234836.1">
    <property type="nucleotide sequence ID" value="NZ_SSOA01000001.1"/>
</dbReference>
<sequence length="307" mass="33657">MFEKTLYLDMPDGTRLAYHLEPAALSARGILLICHGLTEHSLRYNAFAKAMSAAGFHVYAHDHRGHGQTTAPDASLGRFARRDGVAKVIADVKAMRDFASAAHPDLPIVLFGHSMGGLIALRAATEYPESFNALAVWNSNFNAGIAGHIARIVLKIERALKGSDVPSLIMAKSTFEAWGKSIRNHRTAFDWLSRDAQEVDLYIADPLCGFPVSVSLWLDLMELTLNTATHERLSALPKTLPVHLVGGGQDPATAKAEATRWLSGRMAQSGLRHVRLKIYPDMRHETLNEIGREKAIDDFIAWATAAV</sequence>
<dbReference type="InterPro" id="IPR029058">
    <property type="entry name" value="AB_hydrolase_fold"/>
</dbReference>
<accession>A0A4S4A5U1</accession>
<dbReference type="Proteomes" id="UP000310754">
    <property type="component" value="Unassembled WGS sequence"/>
</dbReference>
<proteinExistence type="predicted"/>
<comment type="caution">
    <text evidence="2">The sequence shown here is derived from an EMBL/GenBank/DDBJ whole genome shotgun (WGS) entry which is preliminary data.</text>
</comment>
<dbReference type="InterPro" id="IPR051044">
    <property type="entry name" value="MAG_DAG_Lipase"/>
</dbReference>
<organism evidence="2 3">
    <name type="scientific">Allorhizobium terrae</name>
    <dbReference type="NCBI Taxonomy" id="1848972"/>
    <lineage>
        <taxon>Bacteria</taxon>
        <taxon>Pseudomonadati</taxon>
        <taxon>Pseudomonadota</taxon>
        <taxon>Alphaproteobacteria</taxon>
        <taxon>Hyphomicrobiales</taxon>
        <taxon>Rhizobiaceae</taxon>
        <taxon>Rhizobium/Agrobacterium group</taxon>
        <taxon>Allorhizobium</taxon>
    </lineage>
</organism>
<reference evidence="2 3" key="1">
    <citation type="submission" date="2019-04" db="EMBL/GenBank/DDBJ databases">
        <title>Rhizobium terrae sp. nov., isolated from a paddy soil.</title>
        <authorList>
            <person name="Lin S.-Y."/>
            <person name="Hameed A."/>
            <person name="Huang H.-I."/>
            <person name="Young C.-C."/>
        </authorList>
    </citation>
    <scope>NUCLEOTIDE SEQUENCE [LARGE SCALE GENOMIC DNA]</scope>
    <source>
        <strain evidence="2 3">CC-HIH110</strain>
    </source>
</reference>